<dbReference type="InterPro" id="IPR006139">
    <property type="entry name" value="D-isomer_2_OHA_DH_cat_dom"/>
</dbReference>
<dbReference type="GO" id="GO:0006564">
    <property type="term" value="P:L-serine biosynthetic process"/>
    <property type="evidence" value="ECO:0007669"/>
    <property type="project" value="UniProtKB-ARBA"/>
</dbReference>
<reference evidence="8 9" key="1">
    <citation type="journal article" date="2019" name="Nat. Microbiol.">
        <title>Expanding anaerobic alkane metabolism in the domain of Archaea.</title>
        <authorList>
            <person name="Wang Y."/>
            <person name="Wegener G."/>
            <person name="Hou J."/>
            <person name="Wang F."/>
            <person name="Xiao X."/>
        </authorList>
    </citation>
    <scope>NUCLEOTIDE SEQUENCE [LARGE SCALE GENOMIC DNA]</scope>
    <source>
        <strain evidence="8">WYZ-LMO11</strain>
    </source>
</reference>
<dbReference type="GO" id="GO:0004617">
    <property type="term" value="F:phosphoglycerate dehydrogenase activity"/>
    <property type="evidence" value="ECO:0007669"/>
    <property type="project" value="UniProtKB-ARBA"/>
</dbReference>
<dbReference type="PANTHER" id="PTHR42789">
    <property type="entry name" value="D-ISOMER SPECIFIC 2-HYDROXYACID DEHYDROGENASE FAMILY PROTEIN (AFU_ORTHOLOGUE AFUA_6G10090)"/>
    <property type="match status" value="1"/>
</dbReference>
<dbReference type="PROSITE" id="PS00671">
    <property type="entry name" value="D_2_HYDROXYACID_DH_3"/>
    <property type="match status" value="1"/>
</dbReference>
<accession>A0A523BHP7</accession>
<feature type="domain" description="D-isomer specific 2-hydroxyacid dehydrogenase NAD-binding" evidence="7">
    <location>
        <begin position="105"/>
        <end position="286"/>
    </location>
</feature>
<dbReference type="Proteomes" id="UP000317265">
    <property type="component" value="Unassembled WGS sequence"/>
</dbReference>
<comment type="caution">
    <text evidence="8">The sequence shown here is derived from an EMBL/GenBank/DDBJ whole genome shotgun (WGS) entry which is preliminary data.</text>
</comment>
<dbReference type="Pfam" id="PF02826">
    <property type="entry name" value="2-Hacid_dh_C"/>
    <property type="match status" value="1"/>
</dbReference>
<gene>
    <name evidence="8" type="ORF">DSO09_00535</name>
</gene>
<dbReference type="SUPFAM" id="SSF51735">
    <property type="entry name" value="NAD(P)-binding Rossmann-fold domains"/>
    <property type="match status" value="1"/>
</dbReference>
<feature type="domain" description="D-isomer specific 2-hydroxyacid dehydrogenase catalytic" evidence="6">
    <location>
        <begin position="3"/>
        <end position="309"/>
    </location>
</feature>
<evidence type="ECO:0000313" key="8">
    <source>
        <dbReference type="EMBL" id="TDA40456.1"/>
    </source>
</evidence>
<dbReference type="InterPro" id="IPR029752">
    <property type="entry name" value="D-isomer_DH_CS1"/>
</dbReference>
<dbReference type="PANTHER" id="PTHR42789:SF1">
    <property type="entry name" value="D-ISOMER SPECIFIC 2-HYDROXYACID DEHYDROGENASE FAMILY PROTEIN (AFU_ORTHOLOGUE AFUA_6G10090)"/>
    <property type="match status" value="1"/>
</dbReference>
<dbReference type="InterPro" id="IPR050857">
    <property type="entry name" value="D-2-hydroxyacid_DH"/>
</dbReference>
<evidence type="ECO:0000259" key="6">
    <source>
        <dbReference type="Pfam" id="PF00389"/>
    </source>
</evidence>
<dbReference type="SUPFAM" id="SSF52283">
    <property type="entry name" value="Formate/glycerate dehydrogenase catalytic domain-like"/>
    <property type="match status" value="1"/>
</dbReference>
<keyword evidence="3 5" id="KW-0560">Oxidoreductase</keyword>
<dbReference type="GO" id="GO:0051287">
    <property type="term" value="F:NAD binding"/>
    <property type="evidence" value="ECO:0007669"/>
    <property type="project" value="InterPro"/>
</dbReference>
<evidence type="ECO:0000256" key="3">
    <source>
        <dbReference type="ARBA" id="ARBA00023002"/>
    </source>
</evidence>
<evidence type="ECO:0000313" key="9">
    <source>
        <dbReference type="Proteomes" id="UP000317265"/>
    </source>
</evidence>
<dbReference type="PROSITE" id="PS00065">
    <property type="entry name" value="D_2_HYDROXYACID_DH_1"/>
    <property type="match status" value="1"/>
</dbReference>
<comment type="similarity">
    <text evidence="1 5">Belongs to the D-isomer specific 2-hydroxyacid dehydrogenase family.</text>
</comment>
<keyword evidence="2" id="KW-0028">Amino-acid biosynthesis</keyword>
<dbReference type="InterPro" id="IPR029753">
    <property type="entry name" value="D-isomer_DH_CS"/>
</dbReference>
<evidence type="ECO:0000256" key="1">
    <source>
        <dbReference type="ARBA" id="ARBA00005854"/>
    </source>
</evidence>
<evidence type="ECO:0000256" key="4">
    <source>
        <dbReference type="ARBA" id="ARBA00023027"/>
    </source>
</evidence>
<dbReference type="InterPro" id="IPR036291">
    <property type="entry name" value="NAD(P)-bd_dom_sf"/>
</dbReference>
<dbReference type="CDD" id="cd12173">
    <property type="entry name" value="PGDH_4"/>
    <property type="match status" value="1"/>
</dbReference>
<evidence type="ECO:0000256" key="5">
    <source>
        <dbReference type="RuleBase" id="RU003719"/>
    </source>
</evidence>
<sequence>MKVLIADDIDKECTIRLRNAGFEVDEFPNISKEELMKIIHNYDILIVRGRTKVTKEVIELAKKLKLIGRVGVGLDNIDVKTAEEKGIKVINTPEMSTIAVAELTFSLILNLVRGTYRAIESMKKGLWEKKNLYGYELFNKTLGIIGFGRIGRAVAERAKAFGMRIIIYDIISYNMIKEEIEKLNATYASSLEELLMNSDIITIHVPLTPQTKYMINSKTISFMRNGIYIVNTSRGDIINTKDLLNALKTGKIAGAALDVFENEPPKEDWEKELISLPNVITTPHIGAQTYEAQIKGAILMAENIIKLFKPSN</sequence>
<dbReference type="FunFam" id="3.40.50.720:FF:000041">
    <property type="entry name" value="D-3-phosphoglycerate dehydrogenase"/>
    <property type="match status" value="1"/>
</dbReference>
<proteinExistence type="inferred from homology"/>
<dbReference type="EMBL" id="QNVI01000004">
    <property type="protein sequence ID" value="TDA40456.1"/>
    <property type="molecule type" value="Genomic_DNA"/>
</dbReference>
<dbReference type="Pfam" id="PF00389">
    <property type="entry name" value="2-Hacid_dh"/>
    <property type="match status" value="1"/>
</dbReference>
<keyword evidence="4" id="KW-0520">NAD</keyword>
<evidence type="ECO:0000259" key="7">
    <source>
        <dbReference type="Pfam" id="PF02826"/>
    </source>
</evidence>
<dbReference type="Gene3D" id="3.40.50.720">
    <property type="entry name" value="NAD(P)-binding Rossmann-like Domain"/>
    <property type="match status" value="2"/>
</dbReference>
<organism evidence="8 9">
    <name type="scientific">Thermoproteota archaeon</name>
    <dbReference type="NCBI Taxonomy" id="2056631"/>
    <lineage>
        <taxon>Archaea</taxon>
        <taxon>Thermoproteota</taxon>
    </lineage>
</organism>
<protein>
    <submittedName>
        <fullName evidence="8">3-phosphoglycerate dehydrogenase</fullName>
    </submittedName>
</protein>
<dbReference type="GO" id="GO:0047545">
    <property type="term" value="F:(S)-2-hydroxyglutarate dehydrogenase activity"/>
    <property type="evidence" value="ECO:0007669"/>
    <property type="project" value="UniProtKB-ARBA"/>
</dbReference>
<dbReference type="PROSITE" id="PS00670">
    <property type="entry name" value="D_2_HYDROXYACID_DH_2"/>
    <property type="match status" value="1"/>
</dbReference>
<dbReference type="FunFam" id="3.40.50.720:FF:000038">
    <property type="entry name" value="D-3-phosphoglycerate dehydrogenase"/>
    <property type="match status" value="1"/>
</dbReference>
<name>A0A523BHP7_9CREN</name>
<evidence type="ECO:0000256" key="2">
    <source>
        <dbReference type="ARBA" id="ARBA00022605"/>
    </source>
</evidence>
<dbReference type="AlphaFoldDB" id="A0A523BHP7"/>
<dbReference type="InterPro" id="IPR006140">
    <property type="entry name" value="D-isomer_DH_NAD-bd"/>
</dbReference>